<dbReference type="EMBL" id="JAGPYM010000010">
    <property type="protein sequence ID" value="KAH6889664.1"/>
    <property type="molecule type" value="Genomic_DNA"/>
</dbReference>
<dbReference type="Proteomes" id="UP000777438">
    <property type="component" value="Unassembled WGS sequence"/>
</dbReference>
<dbReference type="OrthoDB" id="5232040at2759"/>
<sequence>MKATVFTALLLAIGASAMPEPDNAVISEGEYTYKGIDKKMLTLRGLEARCDCFPCYSPHADCEAGKCQCGGDYGCWSCNGGRTQCQPGPGSGQCWT</sequence>
<accession>A0A9P8W7Q9</accession>
<keyword evidence="1" id="KW-0732">Signal</keyword>
<feature type="chain" id="PRO_5040228044" evidence="1">
    <location>
        <begin position="18"/>
        <end position="96"/>
    </location>
</feature>
<name>A0A9P8W7Q9_9HYPO</name>
<dbReference type="AlphaFoldDB" id="A0A9P8W7Q9"/>
<gene>
    <name evidence="2" type="ORF">B0T10DRAFT_528927</name>
</gene>
<comment type="caution">
    <text evidence="2">The sequence shown here is derived from an EMBL/GenBank/DDBJ whole genome shotgun (WGS) entry which is preliminary data.</text>
</comment>
<evidence type="ECO:0000313" key="3">
    <source>
        <dbReference type="Proteomes" id="UP000777438"/>
    </source>
</evidence>
<proteinExistence type="predicted"/>
<organism evidence="2 3">
    <name type="scientific">Thelonectria olida</name>
    <dbReference type="NCBI Taxonomy" id="1576542"/>
    <lineage>
        <taxon>Eukaryota</taxon>
        <taxon>Fungi</taxon>
        <taxon>Dikarya</taxon>
        <taxon>Ascomycota</taxon>
        <taxon>Pezizomycotina</taxon>
        <taxon>Sordariomycetes</taxon>
        <taxon>Hypocreomycetidae</taxon>
        <taxon>Hypocreales</taxon>
        <taxon>Nectriaceae</taxon>
        <taxon>Thelonectria</taxon>
    </lineage>
</organism>
<reference evidence="2 3" key="1">
    <citation type="journal article" date="2021" name="Nat. Commun.">
        <title>Genetic determinants of endophytism in the Arabidopsis root mycobiome.</title>
        <authorList>
            <person name="Mesny F."/>
            <person name="Miyauchi S."/>
            <person name="Thiergart T."/>
            <person name="Pickel B."/>
            <person name="Atanasova L."/>
            <person name="Karlsson M."/>
            <person name="Huettel B."/>
            <person name="Barry K.W."/>
            <person name="Haridas S."/>
            <person name="Chen C."/>
            <person name="Bauer D."/>
            <person name="Andreopoulos W."/>
            <person name="Pangilinan J."/>
            <person name="LaButti K."/>
            <person name="Riley R."/>
            <person name="Lipzen A."/>
            <person name="Clum A."/>
            <person name="Drula E."/>
            <person name="Henrissat B."/>
            <person name="Kohler A."/>
            <person name="Grigoriev I.V."/>
            <person name="Martin F.M."/>
            <person name="Hacquard S."/>
        </authorList>
    </citation>
    <scope>NUCLEOTIDE SEQUENCE [LARGE SCALE GENOMIC DNA]</scope>
    <source>
        <strain evidence="2 3">MPI-CAGE-CH-0241</strain>
    </source>
</reference>
<evidence type="ECO:0000313" key="2">
    <source>
        <dbReference type="EMBL" id="KAH6889664.1"/>
    </source>
</evidence>
<evidence type="ECO:0000256" key="1">
    <source>
        <dbReference type="SAM" id="SignalP"/>
    </source>
</evidence>
<keyword evidence="3" id="KW-1185">Reference proteome</keyword>
<feature type="signal peptide" evidence="1">
    <location>
        <begin position="1"/>
        <end position="17"/>
    </location>
</feature>
<protein>
    <submittedName>
        <fullName evidence="2">Uncharacterized protein</fullName>
    </submittedName>
</protein>